<name>A0A1I7WPI9_HETBA</name>
<sequence>MSLEVIEDKRKVSITCMEEQTKKVKYYQKYQLRIVVLFTLFGDSLTLVPKRTRCAVSMRADETDKWGKDTLDEREDYQVMLRDPTIKNDLLDRLNTFRCNRELCDVVLFVSMVYREREIFAHKVVLAAVSPALFDMFLRENEDRDEGSNGATPPQSSGSLPQTNGIQFATTFAVAPSTKKPMAYFEFAQTDFECFNALVNFAYMA</sequence>
<dbReference type="InterPro" id="IPR011333">
    <property type="entry name" value="SKP1/BTB/POZ_sf"/>
</dbReference>
<protein>
    <submittedName>
        <fullName evidence="4">BTB domain-containing protein</fullName>
    </submittedName>
</protein>
<evidence type="ECO:0000313" key="4">
    <source>
        <dbReference type="WBParaSite" id="Hba_07066"/>
    </source>
</evidence>
<dbReference type="Proteomes" id="UP000095283">
    <property type="component" value="Unplaced"/>
</dbReference>
<evidence type="ECO:0000313" key="3">
    <source>
        <dbReference type="Proteomes" id="UP000095283"/>
    </source>
</evidence>
<feature type="compositionally biased region" description="Polar residues" evidence="1">
    <location>
        <begin position="149"/>
        <end position="163"/>
    </location>
</feature>
<dbReference type="PROSITE" id="PS50097">
    <property type="entry name" value="BTB"/>
    <property type="match status" value="1"/>
</dbReference>
<keyword evidence="3" id="KW-1185">Reference proteome</keyword>
<reference evidence="4" key="1">
    <citation type="submission" date="2016-11" db="UniProtKB">
        <authorList>
            <consortium name="WormBaseParasite"/>
        </authorList>
    </citation>
    <scope>IDENTIFICATION</scope>
</reference>
<evidence type="ECO:0000259" key="2">
    <source>
        <dbReference type="PROSITE" id="PS50097"/>
    </source>
</evidence>
<accession>A0A1I7WPI9</accession>
<dbReference type="Pfam" id="PF00651">
    <property type="entry name" value="BTB"/>
    <property type="match status" value="1"/>
</dbReference>
<feature type="region of interest" description="Disordered" evidence="1">
    <location>
        <begin position="144"/>
        <end position="163"/>
    </location>
</feature>
<dbReference type="WBParaSite" id="Hba_07066">
    <property type="protein sequence ID" value="Hba_07066"/>
    <property type="gene ID" value="Hba_07066"/>
</dbReference>
<organism evidence="3 4">
    <name type="scientific">Heterorhabditis bacteriophora</name>
    <name type="common">Entomopathogenic nematode worm</name>
    <dbReference type="NCBI Taxonomy" id="37862"/>
    <lineage>
        <taxon>Eukaryota</taxon>
        <taxon>Metazoa</taxon>
        <taxon>Ecdysozoa</taxon>
        <taxon>Nematoda</taxon>
        <taxon>Chromadorea</taxon>
        <taxon>Rhabditida</taxon>
        <taxon>Rhabditina</taxon>
        <taxon>Rhabditomorpha</taxon>
        <taxon>Strongyloidea</taxon>
        <taxon>Heterorhabditidae</taxon>
        <taxon>Heterorhabditis</taxon>
    </lineage>
</organism>
<evidence type="ECO:0000256" key="1">
    <source>
        <dbReference type="SAM" id="MobiDB-lite"/>
    </source>
</evidence>
<proteinExistence type="predicted"/>
<dbReference type="Gene3D" id="3.30.710.10">
    <property type="entry name" value="Potassium Channel Kv1.1, Chain A"/>
    <property type="match status" value="1"/>
</dbReference>
<dbReference type="SUPFAM" id="SSF54695">
    <property type="entry name" value="POZ domain"/>
    <property type="match status" value="1"/>
</dbReference>
<dbReference type="AlphaFoldDB" id="A0A1I7WPI9"/>
<feature type="domain" description="BTB" evidence="2">
    <location>
        <begin position="104"/>
        <end position="205"/>
    </location>
</feature>
<dbReference type="InterPro" id="IPR000210">
    <property type="entry name" value="BTB/POZ_dom"/>
</dbReference>